<dbReference type="InterPro" id="IPR050367">
    <property type="entry name" value="APC_superfamily"/>
</dbReference>
<feature type="transmembrane region" description="Helical" evidence="7">
    <location>
        <begin position="418"/>
        <end position="439"/>
    </location>
</feature>
<keyword evidence="4 7" id="KW-0812">Transmembrane</keyword>
<dbReference type="GO" id="GO:0022857">
    <property type="term" value="F:transmembrane transporter activity"/>
    <property type="evidence" value="ECO:0007669"/>
    <property type="project" value="InterPro"/>
</dbReference>
<keyword evidence="9" id="KW-1185">Reference proteome</keyword>
<feature type="transmembrane region" description="Helical" evidence="7">
    <location>
        <begin position="346"/>
        <end position="367"/>
    </location>
</feature>
<name>H0E358_9ACTN</name>
<dbReference type="PANTHER" id="PTHR42770:SF15">
    <property type="entry name" value="GLUTAMATE_GAMMA-AMINOBUTYRATE ANTIPORTER-RELATED"/>
    <property type="match status" value="1"/>
</dbReference>
<dbReference type="AlphaFoldDB" id="H0E358"/>
<dbReference type="RefSeq" id="WP_007572082.1">
    <property type="nucleotide sequence ID" value="NZ_AGUD01000058.1"/>
</dbReference>
<dbReference type="InterPro" id="IPR002293">
    <property type="entry name" value="AA/rel_permease1"/>
</dbReference>
<comment type="caution">
    <text evidence="8">The sequence shown here is derived from an EMBL/GenBank/DDBJ whole genome shotgun (WGS) entry which is preliminary data.</text>
</comment>
<reference evidence="8 9" key="1">
    <citation type="journal article" date="2013" name="Biodegradation">
        <title>Quantitative proteomic analysis of ibuprofen-degrading Patulibacter sp. strain I11.</title>
        <authorList>
            <person name="Almeida B."/>
            <person name="Kjeldal H."/>
            <person name="Lolas I."/>
            <person name="Knudsen A.D."/>
            <person name="Carvalho G."/>
            <person name="Nielsen K.L."/>
            <person name="Barreto Crespo M.T."/>
            <person name="Stensballe A."/>
            <person name="Nielsen J.L."/>
        </authorList>
    </citation>
    <scope>NUCLEOTIDE SEQUENCE [LARGE SCALE GENOMIC DNA]</scope>
    <source>
        <strain evidence="8 9">I11</strain>
    </source>
</reference>
<keyword evidence="2" id="KW-0813">Transport</keyword>
<dbReference type="GO" id="GO:0005886">
    <property type="term" value="C:plasma membrane"/>
    <property type="evidence" value="ECO:0007669"/>
    <property type="project" value="UniProtKB-SubCell"/>
</dbReference>
<dbReference type="Proteomes" id="UP000005143">
    <property type="component" value="Unassembled WGS sequence"/>
</dbReference>
<feature type="transmembrane region" description="Helical" evidence="7">
    <location>
        <begin position="202"/>
        <end position="224"/>
    </location>
</feature>
<evidence type="ECO:0000313" key="9">
    <source>
        <dbReference type="Proteomes" id="UP000005143"/>
    </source>
</evidence>
<feature type="transmembrane region" description="Helical" evidence="7">
    <location>
        <begin position="244"/>
        <end position="265"/>
    </location>
</feature>
<evidence type="ECO:0000256" key="6">
    <source>
        <dbReference type="ARBA" id="ARBA00023136"/>
    </source>
</evidence>
<dbReference type="PANTHER" id="PTHR42770">
    <property type="entry name" value="AMINO ACID TRANSPORTER-RELATED"/>
    <property type="match status" value="1"/>
</dbReference>
<dbReference type="PIRSF" id="PIRSF006060">
    <property type="entry name" value="AA_transporter"/>
    <property type="match status" value="1"/>
</dbReference>
<proteinExistence type="predicted"/>
<feature type="transmembrane region" description="Helical" evidence="7">
    <location>
        <begin position="22"/>
        <end position="41"/>
    </location>
</feature>
<dbReference type="EMBL" id="AGUD01000058">
    <property type="protein sequence ID" value="EHN11881.1"/>
    <property type="molecule type" value="Genomic_DNA"/>
</dbReference>
<feature type="transmembrane region" description="Helical" evidence="7">
    <location>
        <begin position="139"/>
        <end position="160"/>
    </location>
</feature>
<keyword evidence="5 7" id="KW-1133">Transmembrane helix</keyword>
<dbReference type="Pfam" id="PF13520">
    <property type="entry name" value="AA_permease_2"/>
    <property type="match status" value="1"/>
</dbReference>
<feature type="transmembrane region" description="Helical" evidence="7">
    <location>
        <begin position="172"/>
        <end position="190"/>
    </location>
</feature>
<organism evidence="8 9">
    <name type="scientific">Patulibacter medicamentivorans</name>
    <dbReference type="NCBI Taxonomy" id="1097667"/>
    <lineage>
        <taxon>Bacteria</taxon>
        <taxon>Bacillati</taxon>
        <taxon>Actinomycetota</taxon>
        <taxon>Thermoleophilia</taxon>
        <taxon>Solirubrobacterales</taxon>
        <taxon>Patulibacteraceae</taxon>
        <taxon>Patulibacter</taxon>
    </lineage>
</organism>
<evidence type="ECO:0000256" key="5">
    <source>
        <dbReference type="ARBA" id="ARBA00022989"/>
    </source>
</evidence>
<sequence>MSTEASPAPSTTVDDPPKRRRVLGLLDITLFTVSAMLVVDQLTASASIGSKTIGWWLLCIVLFLVPYGLIASELATTYPGQGGIYLWVKRAFGARWAARTTYWYWINVALWMPAVFLLFAGVFSQLFASGWTDWASGKWPQVAIAVLLTWLVVAVGVMRLEVGKWVNNLGAGLKMAIILAIAVGGVVVAIKDGAANSIDAGSLVPSFHVATDFLPVIVYMLMGFELVSSMGDEIKQPEKQIPRAFFASGLITAGLYLFATVGILLALSLNDLSLVGGLVDTFKAIFGTSAAGDVVVYTLGIAALYTFFTNMTTWSMGSNRAAAEAAADGELPAFLAREHPVRRTPVAAFVVTGIVSTAVLLVTAVFIDTQDSLFYAIFAASSVVFLLPYLLMFPAVLRLRLIDPDRPRPFRIPGGTPVVAALSAITSLFVAATALLFVWPEIPGRPADWGYTGPLLGIVVAALVAGEIILWRQLRRHHPRSRRPVAVDGGGTRVATGGSR</sequence>
<evidence type="ECO:0000256" key="4">
    <source>
        <dbReference type="ARBA" id="ARBA00022692"/>
    </source>
</evidence>
<accession>H0E358</accession>
<evidence type="ECO:0000256" key="1">
    <source>
        <dbReference type="ARBA" id="ARBA00004651"/>
    </source>
</evidence>
<comment type="subcellular location">
    <subcellularLocation>
        <location evidence="1">Cell membrane</location>
        <topology evidence="1">Multi-pass membrane protein</topology>
    </subcellularLocation>
</comment>
<keyword evidence="3" id="KW-1003">Cell membrane</keyword>
<protein>
    <submittedName>
        <fullName evidence="8">Putative amino acid permease</fullName>
    </submittedName>
</protein>
<keyword evidence="6 7" id="KW-0472">Membrane</keyword>
<feature type="transmembrane region" description="Helical" evidence="7">
    <location>
        <begin position="53"/>
        <end position="70"/>
    </location>
</feature>
<feature type="transmembrane region" description="Helical" evidence="7">
    <location>
        <begin position="373"/>
        <end position="397"/>
    </location>
</feature>
<evidence type="ECO:0000313" key="8">
    <source>
        <dbReference type="EMBL" id="EHN11881.1"/>
    </source>
</evidence>
<evidence type="ECO:0000256" key="2">
    <source>
        <dbReference type="ARBA" id="ARBA00022448"/>
    </source>
</evidence>
<dbReference type="Gene3D" id="1.20.1740.10">
    <property type="entry name" value="Amino acid/polyamine transporter I"/>
    <property type="match status" value="1"/>
</dbReference>
<evidence type="ECO:0000256" key="3">
    <source>
        <dbReference type="ARBA" id="ARBA00022475"/>
    </source>
</evidence>
<feature type="transmembrane region" description="Helical" evidence="7">
    <location>
        <begin position="102"/>
        <end position="127"/>
    </location>
</feature>
<evidence type="ECO:0000256" key="7">
    <source>
        <dbReference type="SAM" id="Phobius"/>
    </source>
</evidence>
<gene>
    <name evidence="8" type="ORF">PAI11_12260</name>
</gene>
<feature type="transmembrane region" description="Helical" evidence="7">
    <location>
        <begin position="451"/>
        <end position="471"/>
    </location>
</feature>
<feature type="transmembrane region" description="Helical" evidence="7">
    <location>
        <begin position="285"/>
        <end position="308"/>
    </location>
</feature>